<reference evidence="4" key="1">
    <citation type="submission" date="2010-08" db="EMBL/GenBank/DDBJ databases">
        <authorList>
            <consortium name="Caenorhabditis japonica Sequencing Consortium"/>
            <person name="Wilson R.K."/>
        </authorList>
    </citation>
    <scope>NUCLEOTIDE SEQUENCE [LARGE SCALE GENOMIC DNA]</scope>
    <source>
        <strain evidence="4">DF5081</strain>
    </source>
</reference>
<dbReference type="EnsemblMetazoa" id="CJA11848.1">
    <property type="protein sequence ID" value="CJA11848.1"/>
    <property type="gene ID" value="WBGene00131052"/>
</dbReference>
<feature type="transmembrane region" description="Helical" evidence="1">
    <location>
        <begin position="20"/>
        <end position="42"/>
    </location>
</feature>
<keyword evidence="1" id="KW-0472">Membrane</keyword>
<sequence>MYFVLVRKTLLSTCSSSDCLLLICSSKMSTFLFILLHTVGLVNSDVTMMLVWGKPQSSGNADKNSTITWDDCIQECYDSESCVVGF</sequence>
<evidence type="ECO:0000256" key="1">
    <source>
        <dbReference type="SAM" id="Phobius"/>
    </source>
</evidence>
<dbReference type="Proteomes" id="UP000005237">
    <property type="component" value="Unassembled WGS sequence"/>
</dbReference>
<dbReference type="PANTHER" id="PTHR47629:SF1">
    <property type="entry name" value="C-TYPE LECTIN DOMAIN-CONTAINING PROTEIN-RELATED"/>
    <property type="match status" value="1"/>
</dbReference>
<evidence type="ECO:0000313" key="3">
    <source>
        <dbReference type="EnsemblMetazoa" id="CJA11848.1"/>
    </source>
</evidence>
<name>A0A8R1DTC0_CAEJA</name>
<dbReference type="InterPro" id="IPR006583">
    <property type="entry name" value="PAN-3_domain"/>
</dbReference>
<evidence type="ECO:0000259" key="2">
    <source>
        <dbReference type="Pfam" id="PF08277"/>
    </source>
</evidence>
<feature type="domain" description="PAN-3" evidence="2">
    <location>
        <begin position="48"/>
        <end position="84"/>
    </location>
</feature>
<dbReference type="AlphaFoldDB" id="A0A8R1DTC0"/>
<dbReference type="PANTHER" id="PTHR47629">
    <property type="entry name" value="C-TYPE LECTIN-RELATED"/>
    <property type="match status" value="1"/>
</dbReference>
<keyword evidence="4" id="KW-1185">Reference proteome</keyword>
<reference evidence="3" key="2">
    <citation type="submission" date="2022-06" db="UniProtKB">
        <authorList>
            <consortium name="EnsemblMetazoa"/>
        </authorList>
    </citation>
    <scope>IDENTIFICATION</scope>
    <source>
        <strain evidence="3">DF5081</strain>
    </source>
</reference>
<keyword evidence="1" id="KW-0812">Transmembrane</keyword>
<proteinExistence type="predicted"/>
<keyword evidence="1" id="KW-1133">Transmembrane helix</keyword>
<protein>
    <submittedName>
        <fullName evidence="3">CW domain-containing protein</fullName>
    </submittedName>
</protein>
<organism evidence="3 4">
    <name type="scientific">Caenorhabditis japonica</name>
    <dbReference type="NCBI Taxonomy" id="281687"/>
    <lineage>
        <taxon>Eukaryota</taxon>
        <taxon>Metazoa</taxon>
        <taxon>Ecdysozoa</taxon>
        <taxon>Nematoda</taxon>
        <taxon>Chromadorea</taxon>
        <taxon>Rhabditida</taxon>
        <taxon>Rhabditina</taxon>
        <taxon>Rhabditomorpha</taxon>
        <taxon>Rhabditoidea</taxon>
        <taxon>Rhabditidae</taxon>
        <taxon>Peloderinae</taxon>
        <taxon>Caenorhabditis</taxon>
    </lineage>
</organism>
<dbReference type="Pfam" id="PF08277">
    <property type="entry name" value="PAN_3"/>
    <property type="match status" value="1"/>
</dbReference>
<accession>A0A8R1DTC0</accession>
<evidence type="ECO:0000313" key="4">
    <source>
        <dbReference type="Proteomes" id="UP000005237"/>
    </source>
</evidence>